<evidence type="ECO:0000256" key="2">
    <source>
        <dbReference type="SAM" id="SignalP"/>
    </source>
</evidence>
<evidence type="ECO:0000259" key="3">
    <source>
        <dbReference type="Pfam" id="PF04773"/>
    </source>
</evidence>
<feature type="compositionally biased region" description="Pro residues" evidence="1">
    <location>
        <begin position="309"/>
        <end position="319"/>
    </location>
</feature>
<proteinExistence type="predicted"/>
<dbReference type="RefSeq" id="WP_371388042.1">
    <property type="nucleotide sequence ID" value="NZ_JBGLYH010000076.1"/>
</dbReference>
<keyword evidence="2" id="KW-0732">Signal</keyword>
<protein>
    <recommendedName>
        <fullName evidence="3">FecR protein domain-containing protein</fullName>
    </recommendedName>
</protein>
<reference evidence="4 5" key="1">
    <citation type="submission" date="2024-08" db="EMBL/GenBank/DDBJ databases">
        <title>Sulfate-reducing bacteria isolated from formation water of the oil field in Kazakhstan and description of Pseudodesulfovibrio sp.</title>
        <authorList>
            <person name="Bidzhieva S.K."/>
            <person name="Tourova T.P."/>
            <person name="Grouzdev D.S."/>
            <person name="Beletsky A.V."/>
            <person name="Sokolova D.S."/>
            <person name="Samigullina S.R."/>
            <person name="Poltaraus A.B."/>
            <person name="Avtukh A.N."/>
            <person name="Tereshina V.M."/>
            <person name="Zhaparov N.S."/>
            <person name="Mardanov A.V."/>
            <person name="Nazina T.N."/>
        </authorList>
    </citation>
    <scope>NUCLEOTIDE SEQUENCE [LARGE SCALE GENOMIC DNA]</scope>
    <source>
        <strain evidence="4 5">9FUS</strain>
    </source>
</reference>
<dbReference type="Pfam" id="PF04773">
    <property type="entry name" value="FecR"/>
    <property type="match status" value="1"/>
</dbReference>
<organism evidence="4 5">
    <name type="scientific">Pseudodesulfovibrio karagichevae</name>
    <dbReference type="NCBI Taxonomy" id="3239305"/>
    <lineage>
        <taxon>Bacteria</taxon>
        <taxon>Pseudomonadati</taxon>
        <taxon>Thermodesulfobacteriota</taxon>
        <taxon>Desulfovibrionia</taxon>
        <taxon>Desulfovibrionales</taxon>
        <taxon>Desulfovibrionaceae</taxon>
    </lineage>
</organism>
<dbReference type="InterPro" id="IPR006860">
    <property type="entry name" value="FecR"/>
</dbReference>
<feature type="region of interest" description="Disordered" evidence="1">
    <location>
        <begin position="192"/>
        <end position="233"/>
    </location>
</feature>
<dbReference type="EMBL" id="JBGLYH010000076">
    <property type="protein sequence ID" value="MEZ7198553.1"/>
    <property type="molecule type" value="Genomic_DNA"/>
</dbReference>
<keyword evidence="5" id="KW-1185">Reference proteome</keyword>
<dbReference type="Proteomes" id="UP001568698">
    <property type="component" value="Unassembled WGS sequence"/>
</dbReference>
<dbReference type="PANTHER" id="PTHR38731">
    <property type="entry name" value="LIPL45-RELATED LIPOPROTEIN-RELATED"/>
    <property type="match status" value="1"/>
</dbReference>
<feature type="chain" id="PRO_5045729322" description="FecR protein domain-containing protein" evidence="2">
    <location>
        <begin position="27"/>
        <end position="319"/>
    </location>
</feature>
<gene>
    <name evidence="4" type="ORF">AB6M95_17520</name>
</gene>
<evidence type="ECO:0000313" key="4">
    <source>
        <dbReference type="EMBL" id="MEZ7198553.1"/>
    </source>
</evidence>
<name>A0ABV4K9P8_9BACT</name>
<accession>A0ABV4K9P8</accession>
<evidence type="ECO:0000256" key="1">
    <source>
        <dbReference type="SAM" id="MobiDB-lite"/>
    </source>
</evidence>
<evidence type="ECO:0000313" key="5">
    <source>
        <dbReference type="Proteomes" id="UP001568698"/>
    </source>
</evidence>
<comment type="caution">
    <text evidence="4">The sequence shown here is derived from an EMBL/GenBank/DDBJ whole genome shotgun (WGS) entry which is preliminary data.</text>
</comment>
<sequence length="319" mass="33499">MHAPGFFVRPALVLALLCALVPAALAAGPGATPEDAIGSVAYLTGEVMAERPDGDARALAQDEAVRAGDIIVTAARSCVEIVFRDGSVFSQGAQSRSALDGFVYTDKPSASKMLLRMAVGTARYVTGKIVEQNPGGFAFETPLATIGIRGTGIFAVVSPEREEIGVLSMTPGHTVSVTSATQSRTIGRAGYSVSVSPDGRISPPAPIAPATRSRVIRSAPQTSRGEEPDPTLVSREEIDARIKAFEAALDRTKSELGGVDNRPDYNTLHELSLLKEGKRTAEGDQHAPSTTVPSRALKAPTDVNLPAPTNKPVPRPHYP</sequence>
<feature type="domain" description="FecR protein" evidence="3">
    <location>
        <begin position="70"/>
        <end position="158"/>
    </location>
</feature>
<feature type="signal peptide" evidence="2">
    <location>
        <begin position="1"/>
        <end position="26"/>
    </location>
</feature>
<feature type="region of interest" description="Disordered" evidence="1">
    <location>
        <begin position="277"/>
        <end position="319"/>
    </location>
</feature>